<keyword evidence="8" id="KW-1185">Reference proteome</keyword>
<sequence length="416" mass="44000">MQVTQVTQVALVALVALAGSEPPDPAGVAQLVTDFGLRLFRAALVARGDTNVILSPYGATSVLVALQVATAGRGRRQLEEAIGFSIDAPGVPAALRGLRRALRGRAHALAVAQGLFVARGVPLRGPFVTRLGRALGPRGLARLELRDGEGARRVLNAWARDRTRGLVSGLVPPGALSPRVRLLAASAEFFGGSWGVPFPAGATRARPFLRPDGSEGSADVMEATLRLRCGEGGTCVTCVSSPVCHLLCHLGVTCVALLLLAPLERHVPVVTLVPLLDARSVTAWVAQLRPAPRVLAVPRFSLETSWDLRGPLKALGILDLFDPERADFSPVTGDEQLVLGPVLQKVRMEVTENGTEAASASAAVVYSRMAPPEIVLDRPFLFLIRHRPTGLGGFGAFWGILGILGDLGGFWDFEGF</sequence>
<evidence type="ECO:0000256" key="2">
    <source>
        <dbReference type="ARBA" id="ARBA00041825"/>
    </source>
</evidence>
<evidence type="ECO:0000259" key="6">
    <source>
        <dbReference type="SMART" id="SM00093"/>
    </source>
</evidence>
<evidence type="ECO:0000256" key="5">
    <source>
        <dbReference type="RuleBase" id="RU000411"/>
    </source>
</evidence>
<protein>
    <recommendedName>
        <fullName evidence="1">Plasminogen activator inhibitor 1</fullName>
    </recommendedName>
    <alternativeName>
        <fullName evidence="2">Endothelial plasminogen activator inhibitor</fullName>
    </alternativeName>
    <alternativeName>
        <fullName evidence="3">Serpin E1</fullName>
    </alternativeName>
</protein>
<dbReference type="PANTHER" id="PTHR11461:SF49">
    <property type="entry name" value="PLASMINOGEN ACTIVATOR INHIBITOR 1"/>
    <property type="match status" value="1"/>
</dbReference>
<dbReference type="InterPro" id="IPR023795">
    <property type="entry name" value="Serpin_CS"/>
</dbReference>
<dbReference type="Gene3D" id="3.30.497.10">
    <property type="entry name" value="Antithrombin, subunit I, domain 2"/>
    <property type="match status" value="1"/>
</dbReference>
<dbReference type="InterPro" id="IPR023796">
    <property type="entry name" value="Serpin_dom"/>
</dbReference>
<feature type="domain" description="Serpin" evidence="6">
    <location>
        <begin position="37"/>
        <end position="388"/>
    </location>
</feature>
<dbReference type="InterPro" id="IPR042185">
    <property type="entry name" value="Serpin_sf_2"/>
</dbReference>
<evidence type="ECO:0000256" key="4">
    <source>
        <dbReference type="ARBA" id="ARBA00066062"/>
    </source>
</evidence>
<dbReference type="InterPro" id="IPR036186">
    <property type="entry name" value="Serpin_sf"/>
</dbReference>
<dbReference type="PROSITE" id="PS00284">
    <property type="entry name" value="SERPIN"/>
    <property type="match status" value="1"/>
</dbReference>
<dbReference type="GO" id="GO:0005615">
    <property type="term" value="C:extracellular space"/>
    <property type="evidence" value="ECO:0007669"/>
    <property type="project" value="InterPro"/>
</dbReference>
<dbReference type="SUPFAM" id="SSF56574">
    <property type="entry name" value="Serpins"/>
    <property type="match status" value="1"/>
</dbReference>
<dbReference type="InterPro" id="IPR042178">
    <property type="entry name" value="Serpin_sf_1"/>
</dbReference>
<dbReference type="AlphaFoldDB" id="A0A8C3NF89"/>
<dbReference type="GO" id="GO:0061044">
    <property type="term" value="P:negative regulation of vascular wound healing"/>
    <property type="evidence" value="ECO:0007669"/>
    <property type="project" value="TreeGrafter"/>
</dbReference>
<evidence type="ECO:0000256" key="1">
    <source>
        <dbReference type="ARBA" id="ARBA00040523"/>
    </source>
</evidence>
<evidence type="ECO:0000256" key="3">
    <source>
        <dbReference type="ARBA" id="ARBA00043166"/>
    </source>
</evidence>
<dbReference type="Gene3D" id="2.30.39.10">
    <property type="entry name" value="Alpha-1-antitrypsin, domain 1"/>
    <property type="match status" value="1"/>
</dbReference>
<dbReference type="PANTHER" id="PTHR11461">
    <property type="entry name" value="SERINE PROTEASE INHIBITOR, SERPIN"/>
    <property type="match status" value="1"/>
</dbReference>
<reference evidence="7" key="2">
    <citation type="submission" date="2025-09" db="UniProtKB">
        <authorList>
            <consortium name="Ensembl"/>
        </authorList>
    </citation>
    <scope>IDENTIFICATION</scope>
</reference>
<accession>A0A8U8BNE3</accession>
<dbReference type="GO" id="GO:0004867">
    <property type="term" value="F:serine-type endopeptidase inhibitor activity"/>
    <property type="evidence" value="ECO:0007669"/>
    <property type="project" value="InterPro"/>
</dbReference>
<reference evidence="7" key="1">
    <citation type="submission" date="2025-08" db="UniProtKB">
        <authorList>
            <consortium name="Ensembl"/>
        </authorList>
    </citation>
    <scope>IDENTIFICATION</scope>
</reference>
<evidence type="ECO:0000313" key="7">
    <source>
        <dbReference type="Ensembl" id="ENSCPVP00000020159.2"/>
    </source>
</evidence>
<comment type="similarity">
    <text evidence="5">Belongs to the serpin family.</text>
</comment>
<dbReference type="Pfam" id="PF00079">
    <property type="entry name" value="Serpin"/>
    <property type="match status" value="1"/>
</dbReference>
<organism evidence="7 8">
    <name type="scientific">Geospiza parvula</name>
    <name type="common">Small tree-finch</name>
    <name type="synonym">Camarhynchus parvulus</name>
    <dbReference type="NCBI Taxonomy" id="87175"/>
    <lineage>
        <taxon>Eukaryota</taxon>
        <taxon>Metazoa</taxon>
        <taxon>Chordata</taxon>
        <taxon>Craniata</taxon>
        <taxon>Vertebrata</taxon>
        <taxon>Euteleostomi</taxon>
        <taxon>Archelosauria</taxon>
        <taxon>Archosauria</taxon>
        <taxon>Dinosauria</taxon>
        <taxon>Saurischia</taxon>
        <taxon>Theropoda</taxon>
        <taxon>Coelurosauria</taxon>
        <taxon>Aves</taxon>
        <taxon>Neognathae</taxon>
        <taxon>Neoaves</taxon>
        <taxon>Telluraves</taxon>
        <taxon>Australaves</taxon>
        <taxon>Passeriformes</taxon>
        <taxon>Thraupidae</taxon>
        <taxon>Camarhynchus</taxon>
    </lineage>
</organism>
<dbReference type="Proteomes" id="UP000694382">
    <property type="component" value="Unassembled WGS sequence"/>
</dbReference>
<proteinExistence type="inferred from homology"/>
<dbReference type="Ensembl" id="ENSCPVT00000021064.2">
    <property type="protein sequence ID" value="ENSCPVP00000020159.2"/>
    <property type="gene ID" value="ENSCPVG00000014647.2"/>
</dbReference>
<dbReference type="SMART" id="SM00093">
    <property type="entry name" value="SERPIN"/>
    <property type="match status" value="1"/>
</dbReference>
<name>A0A8C3NF89_GEOPR</name>
<dbReference type="GO" id="GO:0010757">
    <property type="term" value="P:negative regulation of plasminogen activation"/>
    <property type="evidence" value="ECO:0007669"/>
    <property type="project" value="TreeGrafter"/>
</dbReference>
<accession>A0A8C3NF89</accession>
<dbReference type="InterPro" id="IPR000215">
    <property type="entry name" value="Serpin_fam"/>
</dbReference>
<evidence type="ECO:0000313" key="8">
    <source>
        <dbReference type="Proteomes" id="UP000694382"/>
    </source>
</evidence>
<comment type="subunit">
    <text evidence="4">Forms a heterodimer with TMPRSS7. Interacts with VTN. Binds LRP1B; binding is followed by internalization and degradation. Interacts with PPP1CB. In complex with PLAU/uPA, interacts with PLAUR/uPAR. Interacts with SORL1 and LRP1, either alone or in complex with PLAU; these interactions are abolished in the presence of LRPAP1/RAP. The ternary complex composed of PLAUR-PLAU-PAI1 also interacts with SORL1. Interacts with PLAT/tPA. Also interacts with SORL1, when complexed to PLAT/tPA.</text>
</comment>